<evidence type="ECO:0000313" key="2">
    <source>
        <dbReference type="EMBL" id="KAK6542522.1"/>
    </source>
</evidence>
<name>A0AAV9XKA9_9PEZI</name>
<feature type="compositionally biased region" description="Acidic residues" evidence="1">
    <location>
        <begin position="55"/>
        <end position="73"/>
    </location>
</feature>
<dbReference type="PANTHER" id="PTHR38699:SF1">
    <property type="entry name" value="MITOPHAGY RECEPTOR ATG43"/>
    <property type="match status" value="1"/>
</dbReference>
<evidence type="ECO:0000256" key="1">
    <source>
        <dbReference type="SAM" id="MobiDB-lite"/>
    </source>
</evidence>
<dbReference type="InterPro" id="IPR013898">
    <property type="entry name" value="Atg43"/>
</dbReference>
<keyword evidence="3" id="KW-1185">Reference proteome</keyword>
<dbReference type="Proteomes" id="UP001365542">
    <property type="component" value="Unassembled WGS sequence"/>
</dbReference>
<comment type="caution">
    <text evidence="2">The sequence shown here is derived from an EMBL/GenBank/DDBJ whole genome shotgun (WGS) entry which is preliminary data.</text>
</comment>
<sequence length="189" mass="21532">MSDIAFLAAETAITDGHIRHDATPEDAIAPSTSADSKTVLTESSIHESEYSQVEAEGEEEEEGEEVDEIDDDDDDDVASISSSILYPSHHGSRGLHHRPLPPLPDLRFEQSYLASIKDATEKKKYWLIALITVRDQLLFPLIQGCLWNLALSGWRYWNRGVKFRGEGVGARVRRWWWQVNGWEYPTRHK</sequence>
<feature type="compositionally biased region" description="Polar residues" evidence="1">
    <location>
        <begin position="30"/>
        <end position="43"/>
    </location>
</feature>
<dbReference type="PANTHER" id="PTHR38699">
    <property type="entry name" value="CHROMOSOME 1, WHOLE GENOME SHOTGUN SEQUENCE"/>
    <property type="match status" value="1"/>
</dbReference>
<dbReference type="GO" id="GO:0140580">
    <property type="term" value="F:mitochondrion autophagosome adaptor activity"/>
    <property type="evidence" value="ECO:0007669"/>
    <property type="project" value="InterPro"/>
</dbReference>
<organism evidence="2 3">
    <name type="scientific">Orbilia ellipsospora</name>
    <dbReference type="NCBI Taxonomy" id="2528407"/>
    <lineage>
        <taxon>Eukaryota</taxon>
        <taxon>Fungi</taxon>
        <taxon>Dikarya</taxon>
        <taxon>Ascomycota</taxon>
        <taxon>Pezizomycotina</taxon>
        <taxon>Orbiliomycetes</taxon>
        <taxon>Orbiliales</taxon>
        <taxon>Orbiliaceae</taxon>
        <taxon>Orbilia</taxon>
    </lineage>
</organism>
<gene>
    <name evidence="2" type="ORF">TWF694_006473</name>
</gene>
<feature type="region of interest" description="Disordered" evidence="1">
    <location>
        <begin position="11"/>
        <end position="73"/>
    </location>
</feature>
<dbReference type="EMBL" id="JAVHJO010000002">
    <property type="protein sequence ID" value="KAK6542522.1"/>
    <property type="molecule type" value="Genomic_DNA"/>
</dbReference>
<evidence type="ECO:0008006" key="4">
    <source>
        <dbReference type="Google" id="ProtNLM"/>
    </source>
</evidence>
<proteinExistence type="predicted"/>
<dbReference type="Pfam" id="PF08589">
    <property type="entry name" value="ATG43"/>
    <property type="match status" value="1"/>
</dbReference>
<reference evidence="2 3" key="1">
    <citation type="submission" date="2019-10" db="EMBL/GenBank/DDBJ databases">
        <authorList>
            <person name="Palmer J.M."/>
        </authorList>
    </citation>
    <scope>NUCLEOTIDE SEQUENCE [LARGE SCALE GENOMIC DNA]</scope>
    <source>
        <strain evidence="2 3">TWF694</strain>
    </source>
</reference>
<dbReference type="AlphaFoldDB" id="A0AAV9XKA9"/>
<evidence type="ECO:0000313" key="3">
    <source>
        <dbReference type="Proteomes" id="UP001365542"/>
    </source>
</evidence>
<dbReference type="GO" id="GO:0000423">
    <property type="term" value="P:mitophagy"/>
    <property type="evidence" value="ECO:0007669"/>
    <property type="project" value="InterPro"/>
</dbReference>
<accession>A0AAV9XKA9</accession>
<protein>
    <recommendedName>
        <fullName evidence="4">DUF1770-domain-containing protein</fullName>
    </recommendedName>
</protein>